<keyword evidence="1" id="KW-0472">Membrane</keyword>
<keyword evidence="3" id="KW-1185">Reference proteome</keyword>
<name>A0A1L9TLI9_9EURO</name>
<accession>A0A1L9TLI9</accession>
<dbReference type="RefSeq" id="XP_040704100.1">
    <property type="nucleotide sequence ID" value="XM_040849110.1"/>
</dbReference>
<dbReference type="Proteomes" id="UP000184356">
    <property type="component" value="Unassembled WGS sequence"/>
</dbReference>
<dbReference type="VEuPathDB" id="FungiDB:ASPSYDRAFT_55908"/>
<organism evidence="2 3">
    <name type="scientific">Aspergillus sydowii CBS 593.65</name>
    <dbReference type="NCBI Taxonomy" id="1036612"/>
    <lineage>
        <taxon>Eukaryota</taxon>
        <taxon>Fungi</taxon>
        <taxon>Dikarya</taxon>
        <taxon>Ascomycota</taxon>
        <taxon>Pezizomycotina</taxon>
        <taxon>Eurotiomycetes</taxon>
        <taxon>Eurotiomycetidae</taxon>
        <taxon>Eurotiales</taxon>
        <taxon>Aspergillaceae</taxon>
        <taxon>Aspergillus</taxon>
        <taxon>Aspergillus subgen. Nidulantes</taxon>
    </lineage>
</organism>
<feature type="transmembrane region" description="Helical" evidence="1">
    <location>
        <begin position="23"/>
        <end position="42"/>
    </location>
</feature>
<protein>
    <submittedName>
        <fullName evidence="2">Uncharacterized protein</fullName>
    </submittedName>
</protein>
<evidence type="ECO:0000313" key="2">
    <source>
        <dbReference type="EMBL" id="OJJ60294.1"/>
    </source>
</evidence>
<dbReference type="OrthoDB" id="4502430at2759"/>
<dbReference type="AlphaFoldDB" id="A0A1L9TLI9"/>
<gene>
    <name evidence="2" type="ORF">ASPSYDRAFT_55908</name>
</gene>
<proteinExistence type="predicted"/>
<sequence>MIISIFMVIHGGYTWSDSFGPGVTVFDTVSLSTCLLGASALFDMIYDESLRPLYVWHHLVMLLAIQGTLALIMSLTTSNEARLLATFEAIKVGLTWAQDTVPDVSGQLYYLCVCYVPRGSHRRLSPAYTMGTTPDVAGHSHSVIPGLIHDDQIQDSRQAVRGV</sequence>
<keyword evidence="1" id="KW-0812">Transmembrane</keyword>
<keyword evidence="1" id="KW-1133">Transmembrane helix</keyword>
<dbReference type="EMBL" id="KV878584">
    <property type="protein sequence ID" value="OJJ60294.1"/>
    <property type="molecule type" value="Genomic_DNA"/>
</dbReference>
<feature type="transmembrane region" description="Helical" evidence="1">
    <location>
        <begin position="54"/>
        <end position="75"/>
    </location>
</feature>
<reference evidence="3" key="1">
    <citation type="journal article" date="2017" name="Genome Biol.">
        <title>Comparative genomics reveals high biological diversity and specific adaptations in the industrially and medically important fungal genus Aspergillus.</title>
        <authorList>
            <person name="de Vries R.P."/>
            <person name="Riley R."/>
            <person name="Wiebenga A."/>
            <person name="Aguilar-Osorio G."/>
            <person name="Amillis S."/>
            <person name="Uchima C.A."/>
            <person name="Anderluh G."/>
            <person name="Asadollahi M."/>
            <person name="Askin M."/>
            <person name="Barry K."/>
            <person name="Battaglia E."/>
            <person name="Bayram O."/>
            <person name="Benocci T."/>
            <person name="Braus-Stromeyer S.A."/>
            <person name="Caldana C."/>
            <person name="Canovas D."/>
            <person name="Cerqueira G.C."/>
            <person name="Chen F."/>
            <person name="Chen W."/>
            <person name="Choi C."/>
            <person name="Clum A."/>
            <person name="Dos Santos R.A."/>
            <person name="Damasio A.R."/>
            <person name="Diallinas G."/>
            <person name="Emri T."/>
            <person name="Fekete E."/>
            <person name="Flipphi M."/>
            <person name="Freyberg S."/>
            <person name="Gallo A."/>
            <person name="Gournas C."/>
            <person name="Habgood R."/>
            <person name="Hainaut M."/>
            <person name="Harispe M.L."/>
            <person name="Henrissat B."/>
            <person name="Hilden K.S."/>
            <person name="Hope R."/>
            <person name="Hossain A."/>
            <person name="Karabika E."/>
            <person name="Karaffa L."/>
            <person name="Karanyi Z."/>
            <person name="Krasevec N."/>
            <person name="Kuo A."/>
            <person name="Kusch H."/>
            <person name="LaButti K."/>
            <person name="Lagendijk E.L."/>
            <person name="Lapidus A."/>
            <person name="Levasseur A."/>
            <person name="Lindquist E."/>
            <person name="Lipzen A."/>
            <person name="Logrieco A.F."/>
            <person name="MacCabe A."/>
            <person name="Maekelae M.R."/>
            <person name="Malavazi I."/>
            <person name="Melin P."/>
            <person name="Meyer V."/>
            <person name="Mielnichuk N."/>
            <person name="Miskei M."/>
            <person name="Molnar A.P."/>
            <person name="Mule G."/>
            <person name="Ngan C.Y."/>
            <person name="Orejas M."/>
            <person name="Orosz E."/>
            <person name="Ouedraogo J.P."/>
            <person name="Overkamp K.M."/>
            <person name="Park H.-S."/>
            <person name="Perrone G."/>
            <person name="Piumi F."/>
            <person name="Punt P.J."/>
            <person name="Ram A.F."/>
            <person name="Ramon A."/>
            <person name="Rauscher S."/>
            <person name="Record E."/>
            <person name="Riano-Pachon D.M."/>
            <person name="Robert V."/>
            <person name="Roehrig J."/>
            <person name="Ruller R."/>
            <person name="Salamov A."/>
            <person name="Salih N.S."/>
            <person name="Samson R.A."/>
            <person name="Sandor E."/>
            <person name="Sanguinetti M."/>
            <person name="Schuetze T."/>
            <person name="Sepcic K."/>
            <person name="Shelest E."/>
            <person name="Sherlock G."/>
            <person name="Sophianopoulou V."/>
            <person name="Squina F.M."/>
            <person name="Sun H."/>
            <person name="Susca A."/>
            <person name="Todd R.B."/>
            <person name="Tsang A."/>
            <person name="Unkles S.E."/>
            <person name="van de Wiele N."/>
            <person name="van Rossen-Uffink D."/>
            <person name="Oliveira J.V."/>
            <person name="Vesth T.C."/>
            <person name="Visser J."/>
            <person name="Yu J.-H."/>
            <person name="Zhou M."/>
            <person name="Andersen M.R."/>
            <person name="Archer D.B."/>
            <person name="Baker S.E."/>
            <person name="Benoit I."/>
            <person name="Brakhage A.A."/>
            <person name="Braus G.H."/>
            <person name="Fischer R."/>
            <person name="Frisvad J.C."/>
            <person name="Goldman G.H."/>
            <person name="Houbraken J."/>
            <person name="Oakley B."/>
            <person name="Pocsi I."/>
            <person name="Scazzocchio C."/>
            <person name="Seiboth B."/>
            <person name="vanKuyk P.A."/>
            <person name="Wortman J."/>
            <person name="Dyer P.S."/>
            <person name="Grigoriev I.V."/>
        </authorList>
    </citation>
    <scope>NUCLEOTIDE SEQUENCE [LARGE SCALE GENOMIC DNA]</scope>
    <source>
        <strain evidence="3">CBS 593.65</strain>
    </source>
</reference>
<evidence type="ECO:0000313" key="3">
    <source>
        <dbReference type="Proteomes" id="UP000184356"/>
    </source>
</evidence>
<dbReference type="GeneID" id="63765183"/>
<evidence type="ECO:0000256" key="1">
    <source>
        <dbReference type="SAM" id="Phobius"/>
    </source>
</evidence>